<keyword evidence="1" id="KW-0812">Transmembrane</keyword>
<dbReference type="RefSeq" id="WP_002478476.1">
    <property type="nucleotide sequence ID" value="NZ_CP020735.1"/>
</dbReference>
<dbReference type="InterPro" id="IPR031690">
    <property type="entry name" value="DUF5079"/>
</dbReference>
<feature type="transmembrane region" description="Helical" evidence="1">
    <location>
        <begin position="177"/>
        <end position="201"/>
    </location>
</feature>
<evidence type="ECO:0000256" key="1">
    <source>
        <dbReference type="SAM" id="Phobius"/>
    </source>
</evidence>
<evidence type="ECO:0000313" key="3">
    <source>
        <dbReference type="Proteomes" id="UP000325462"/>
    </source>
</evidence>
<keyword evidence="1" id="KW-1133">Transmembrane helix</keyword>
<dbReference type="EMBL" id="CP041722">
    <property type="protein sequence ID" value="QEX39383.1"/>
    <property type="molecule type" value="Genomic_DNA"/>
</dbReference>
<dbReference type="Pfam" id="PF16882">
    <property type="entry name" value="DUF5079"/>
    <property type="match status" value="1"/>
</dbReference>
<dbReference type="Proteomes" id="UP000325462">
    <property type="component" value="Chromosome"/>
</dbReference>
<keyword evidence="3" id="KW-1185">Reference proteome</keyword>
<name>A0ABX6BX50_STALU</name>
<feature type="transmembrane region" description="Helical" evidence="1">
    <location>
        <begin position="112"/>
        <end position="135"/>
    </location>
</feature>
<organism evidence="2 3">
    <name type="scientific">Staphylococcus lugdunensis</name>
    <dbReference type="NCBI Taxonomy" id="28035"/>
    <lineage>
        <taxon>Bacteria</taxon>
        <taxon>Bacillati</taxon>
        <taxon>Bacillota</taxon>
        <taxon>Bacilli</taxon>
        <taxon>Bacillales</taxon>
        <taxon>Staphylococcaceae</taxon>
        <taxon>Staphylococcus</taxon>
    </lineage>
</organism>
<feature type="transmembrane region" description="Helical" evidence="1">
    <location>
        <begin position="147"/>
        <end position="165"/>
    </location>
</feature>
<keyword evidence="1" id="KW-0472">Membrane</keyword>
<feature type="transmembrane region" description="Helical" evidence="1">
    <location>
        <begin position="43"/>
        <end position="65"/>
    </location>
</feature>
<protein>
    <submittedName>
        <fullName evidence="2">DUF5079 family protein</fullName>
    </submittedName>
</protein>
<gene>
    <name evidence="2" type="ORF">FO454_10925</name>
</gene>
<accession>A0ABX6BX50</accession>
<evidence type="ECO:0000313" key="2">
    <source>
        <dbReference type="EMBL" id="QEX39383.1"/>
    </source>
</evidence>
<feature type="transmembrane region" description="Helical" evidence="1">
    <location>
        <begin position="77"/>
        <end position="100"/>
    </location>
</feature>
<reference evidence="2 3" key="1">
    <citation type="submission" date="2019-07" db="EMBL/GenBank/DDBJ databases">
        <title>Comparative genome analysis of staphylococcus lugdunensis shows clonal complex-dependent diversity of the putative virulence factor, ess/type vii locus.</title>
        <authorList>
            <person name="Lebeurre J."/>
            <person name="Dahyot S."/>
            <person name="Diene S."/>
            <person name="Paulay A."/>
            <person name="Aubourg M."/>
            <person name="Argemi X."/>
            <person name="Giard J.-C."/>
            <person name="Tournier I."/>
            <person name="Francois P."/>
            <person name="Pestel-Caron M."/>
        </authorList>
    </citation>
    <scope>NUCLEOTIDE SEQUENCE [LARGE SCALE GENOMIC DNA]</scope>
    <source>
        <strain evidence="2 3">SL13</strain>
    </source>
</reference>
<proteinExistence type="predicted"/>
<sequence length="217" mass="25007">MEETYQALRKPATQAMNMLALGSILFSSIQYFVGLTLAATANYLIIATSIELLIIFCGLLQLFFPKIPSDRKKIKKRALIFMIVGILSTYSSYLSFYNIYFFIEGNTQEIRIYWILGTVIAIICFSAHILSLIFMTITPSFIKDKTLLILFLKFVAILLYVQKAIEFFIIPDHQGNRFLMIGLLLLIPLMNYICTYFYLLFGEILTSKEMGYRIESK</sequence>
<feature type="transmembrane region" description="Helical" evidence="1">
    <location>
        <begin position="18"/>
        <end position="37"/>
    </location>
</feature>